<dbReference type="SUPFAM" id="SSF46689">
    <property type="entry name" value="Homeodomain-like"/>
    <property type="match status" value="1"/>
</dbReference>
<evidence type="ECO:0000256" key="2">
    <source>
        <dbReference type="PROSITE-ProRule" id="PRU00335"/>
    </source>
</evidence>
<sequence length="211" mass="23014">MAAQRTYGGMSADQRRADRRMRLLAATRELLESGGLAQITVTAVCRQAQLSERYFYESFPDRDKLLGGVYDAFADEYISAVLTKVTLATDLTSRLRAALSVAPELDAAHPGLRHVLGREADDGEAARARAHVGRKILDLYLANHSILFQDQAVDPVDAELALRIIVAGGLDLTFAYCQGKFDVSADELATRMASLLEPLTRSFSVDGQAKP</sequence>
<evidence type="ECO:0000256" key="1">
    <source>
        <dbReference type="ARBA" id="ARBA00023125"/>
    </source>
</evidence>
<gene>
    <name evidence="4" type="ORF">BKG82_01925</name>
</gene>
<dbReference type="InterPro" id="IPR009057">
    <property type="entry name" value="Homeodomain-like_sf"/>
</dbReference>
<protein>
    <recommendedName>
        <fullName evidence="3">HTH tetR-type domain-containing protein</fullName>
    </recommendedName>
</protein>
<dbReference type="InterPro" id="IPR050624">
    <property type="entry name" value="HTH-type_Tx_Regulator"/>
</dbReference>
<dbReference type="PROSITE" id="PS50977">
    <property type="entry name" value="HTH_TETR_2"/>
    <property type="match status" value="1"/>
</dbReference>
<dbReference type="PANTHER" id="PTHR43479:SF11">
    <property type="entry name" value="ACREF_ENVCD OPERON REPRESSOR-RELATED"/>
    <property type="match status" value="1"/>
</dbReference>
<dbReference type="Gene3D" id="1.10.357.10">
    <property type="entry name" value="Tetracycline Repressor, domain 2"/>
    <property type="match status" value="1"/>
</dbReference>
<proteinExistence type="predicted"/>
<dbReference type="RefSeq" id="WP_057969109.1">
    <property type="nucleotide sequence ID" value="NZ_MLII01000034.1"/>
</dbReference>
<dbReference type="EMBL" id="MLIQ01000006">
    <property type="protein sequence ID" value="OHU60861.1"/>
    <property type="molecule type" value="Genomic_DNA"/>
</dbReference>
<dbReference type="AlphaFoldDB" id="A0A1S1LR80"/>
<keyword evidence="1 2" id="KW-0238">DNA-binding</keyword>
<accession>A0A1S1LR80</accession>
<dbReference type="Proteomes" id="UP000180043">
    <property type="component" value="Unassembled WGS sequence"/>
</dbReference>
<name>A0A1S1LR80_MYCCH</name>
<evidence type="ECO:0000313" key="5">
    <source>
        <dbReference type="Proteomes" id="UP000180043"/>
    </source>
</evidence>
<dbReference type="PANTHER" id="PTHR43479">
    <property type="entry name" value="ACREF/ENVCD OPERON REPRESSOR-RELATED"/>
    <property type="match status" value="1"/>
</dbReference>
<dbReference type="Pfam" id="PF00440">
    <property type="entry name" value="TetR_N"/>
    <property type="match status" value="1"/>
</dbReference>
<organism evidence="4 5">
    <name type="scientific">Mycobacteroides chelonae</name>
    <name type="common">Mycobacterium chelonae</name>
    <dbReference type="NCBI Taxonomy" id="1774"/>
    <lineage>
        <taxon>Bacteria</taxon>
        <taxon>Bacillati</taxon>
        <taxon>Actinomycetota</taxon>
        <taxon>Actinomycetes</taxon>
        <taxon>Mycobacteriales</taxon>
        <taxon>Mycobacteriaceae</taxon>
        <taxon>Mycobacteroides</taxon>
    </lineage>
</organism>
<comment type="caution">
    <text evidence="4">The sequence shown here is derived from an EMBL/GenBank/DDBJ whole genome shotgun (WGS) entry which is preliminary data.</text>
</comment>
<evidence type="ECO:0000259" key="3">
    <source>
        <dbReference type="PROSITE" id="PS50977"/>
    </source>
</evidence>
<reference evidence="4 5" key="1">
    <citation type="submission" date="2016-10" db="EMBL/GenBank/DDBJ databases">
        <title>Evaluation of Human, Veterinary and Environmental Mycobacterium chelonae Isolates by Core Genome Phylogenomic Analysis, Targeted Gene Comparison, and Anti-microbial Susceptibility Patterns: A Tale of Mistaken Identities.</title>
        <authorList>
            <person name="Fogelson S.B."/>
            <person name="Camus A.C."/>
            <person name="Lorenz W."/>
            <person name="Vasireddy R."/>
            <person name="Vasireddy S."/>
            <person name="Smith T."/>
            <person name="Brown-Elliott B.A."/>
            <person name="Wallace R.J.Jr."/>
            <person name="Hasan N.A."/>
            <person name="Reischl U."/>
            <person name="Sanchez S."/>
        </authorList>
    </citation>
    <scope>NUCLEOTIDE SEQUENCE [LARGE SCALE GENOMIC DNA]</scope>
    <source>
        <strain evidence="4 5">15515</strain>
    </source>
</reference>
<dbReference type="GO" id="GO:0003677">
    <property type="term" value="F:DNA binding"/>
    <property type="evidence" value="ECO:0007669"/>
    <property type="project" value="UniProtKB-UniRule"/>
</dbReference>
<dbReference type="InterPro" id="IPR001647">
    <property type="entry name" value="HTH_TetR"/>
</dbReference>
<feature type="DNA-binding region" description="H-T-H motif" evidence="2">
    <location>
        <begin position="40"/>
        <end position="59"/>
    </location>
</feature>
<feature type="domain" description="HTH tetR-type" evidence="3">
    <location>
        <begin position="17"/>
        <end position="77"/>
    </location>
</feature>
<evidence type="ECO:0000313" key="4">
    <source>
        <dbReference type="EMBL" id="OHU60861.1"/>
    </source>
</evidence>